<sequence length="472" mass="53351">MTLWACILLPQLAMDGVLRHRDDADSPLALLAGPPQRRMLQAVNRAARNLGLKPGQPLVAAQALTRNFATAEYDPLMIERWRRFLAAWGYSYSAQVSLHYPRCLLLEVRSSLGLFGPWPRFETRLRQELTALGFRHRITLAPNPAAARILANAHDGLAVSDAATLHQALETLSVERLGLPRGVSASLVRMGLRHLRQLLVLPRDSLARRFPAEVLAQLDTLLGHRPLALDFYRPPDVFDERLELNFDVESHQALLFPLRRLTADLATFLAGRDSGVQRFSLYLEHRNQAESQVAVGLLAAEREAGMLFEVTRGRLEHLQLPAPVQALRLVARELPAFTPEHRQLFDERPQQSLPWEQLRERLRTRLGDDAVQGLGARADHRPEQAWRADEQPPGKALPPCGPRPGWLLDEPKPLPETSLRILAGPERIESGWWDGSDVRRDYYLVETRTGQRGWAFRRLDSEGPLLLHGWFA</sequence>
<dbReference type="HOGENOM" id="CLU_028184_0_1_6"/>
<accession>A0A061JMP8</accession>
<dbReference type="InterPro" id="IPR050356">
    <property type="entry name" value="SulA_CellDiv_inhibitor"/>
</dbReference>
<dbReference type="InterPro" id="IPR043502">
    <property type="entry name" value="DNA/RNA_pol_sf"/>
</dbReference>
<feature type="region of interest" description="Disordered" evidence="2">
    <location>
        <begin position="375"/>
        <end position="405"/>
    </location>
</feature>
<evidence type="ECO:0000313" key="5">
    <source>
        <dbReference type="Proteomes" id="UP000026923"/>
    </source>
</evidence>
<protein>
    <submittedName>
        <fullName evidence="4">DNA repair nucleotidyltransferase</fullName>
    </submittedName>
</protein>
<keyword evidence="1" id="KW-0227">DNA damage</keyword>
<dbReference type="eggNOG" id="COG0389">
    <property type="taxonomic scope" value="Bacteria"/>
</dbReference>
<proteinExistence type="predicted"/>
<dbReference type="SUPFAM" id="SSF56672">
    <property type="entry name" value="DNA/RNA polymerases"/>
    <property type="match status" value="1"/>
</dbReference>
<dbReference type="GO" id="GO:0006281">
    <property type="term" value="P:DNA repair"/>
    <property type="evidence" value="ECO:0007669"/>
    <property type="project" value="InterPro"/>
</dbReference>
<feature type="compositionally biased region" description="Basic and acidic residues" evidence="2">
    <location>
        <begin position="377"/>
        <end position="392"/>
    </location>
</feature>
<comment type="caution">
    <text evidence="4">The sequence shown here is derived from an EMBL/GenBank/DDBJ whole genome shotgun (WGS) entry which is preliminary data.</text>
</comment>
<dbReference type="AlphaFoldDB" id="A0A061JMP8"/>
<dbReference type="CDD" id="cd03468">
    <property type="entry name" value="PolY_like"/>
    <property type="match status" value="1"/>
</dbReference>
<gene>
    <name evidence="4" type="ORF">B597_019300</name>
</gene>
<dbReference type="Pfam" id="PF00817">
    <property type="entry name" value="IMS"/>
    <property type="match status" value="1"/>
</dbReference>
<dbReference type="Proteomes" id="UP000026923">
    <property type="component" value="Unassembled WGS sequence"/>
</dbReference>
<dbReference type="PANTHER" id="PTHR35369">
    <property type="entry name" value="BLR3025 PROTEIN-RELATED"/>
    <property type="match status" value="1"/>
</dbReference>
<feature type="domain" description="UmuC" evidence="3">
    <location>
        <begin position="26"/>
        <end position="151"/>
    </location>
</feature>
<reference evidence="4 5" key="1">
    <citation type="journal article" date="2013" name="Genome Announc.">
        <title>Draft Genome of the Nitrogen-Fixing Bacterium Pseudomonas stutzeri Strain KOS6 Isolated from Industrial Hydrocarbon Sludge.</title>
        <authorList>
            <person name="Grigoryeva T.V."/>
            <person name="Laikov A.V."/>
            <person name="Naumova R.P."/>
            <person name="Manolov A.I."/>
            <person name="Larin A.K."/>
            <person name="Karpova I.Y."/>
            <person name="Semashko T.A."/>
            <person name="Alexeev D.G."/>
            <person name="Kostryukova E.S."/>
            <person name="Muller R."/>
            <person name="Govorun V.M."/>
        </authorList>
    </citation>
    <scope>NUCLEOTIDE SEQUENCE [LARGE SCALE GENOMIC DNA]</scope>
    <source>
        <strain evidence="4 5">KOS6</strain>
    </source>
</reference>
<evidence type="ECO:0000256" key="2">
    <source>
        <dbReference type="SAM" id="MobiDB-lite"/>
    </source>
</evidence>
<organism evidence="4 5">
    <name type="scientific">Stutzerimonas stutzeri KOS6</name>
    <dbReference type="NCBI Taxonomy" id="1218352"/>
    <lineage>
        <taxon>Bacteria</taxon>
        <taxon>Pseudomonadati</taxon>
        <taxon>Pseudomonadota</taxon>
        <taxon>Gammaproteobacteria</taxon>
        <taxon>Pseudomonadales</taxon>
        <taxon>Pseudomonadaceae</taxon>
        <taxon>Stutzerimonas</taxon>
    </lineage>
</organism>
<dbReference type="PANTHER" id="PTHR35369:SF2">
    <property type="entry name" value="BLR3025 PROTEIN"/>
    <property type="match status" value="1"/>
</dbReference>
<name>A0A061JMP8_STUST</name>
<keyword evidence="4" id="KW-0808">Transferase</keyword>
<evidence type="ECO:0000313" key="4">
    <source>
        <dbReference type="EMBL" id="EWC39640.1"/>
    </source>
</evidence>
<dbReference type="EMBL" id="AMCZ02000034">
    <property type="protein sequence ID" value="EWC39640.1"/>
    <property type="molecule type" value="Genomic_DNA"/>
</dbReference>
<evidence type="ECO:0000256" key="1">
    <source>
        <dbReference type="ARBA" id="ARBA00022763"/>
    </source>
</evidence>
<evidence type="ECO:0000259" key="3">
    <source>
        <dbReference type="Pfam" id="PF00817"/>
    </source>
</evidence>
<dbReference type="GO" id="GO:0016740">
    <property type="term" value="F:transferase activity"/>
    <property type="evidence" value="ECO:0007669"/>
    <property type="project" value="UniProtKB-KW"/>
</dbReference>
<dbReference type="InterPro" id="IPR001126">
    <property type="entry name" value="UmuC"/>
</dbReference>